<dbReference type="Gene3D" id="3.60.21.10">
    <property type="match status" value="1"/>
</dbReference>
<feature type="domain" description="Serine/threonine specific protein phosphatases" evidence="9">
    <location>
        <begin position="126"/>
        <end position="131"/>
    </location>
</feature>
<evidence type="ECO:0000256" key="7">
    <source>
        <dbReference type="ARBA" id="ARBA00048336"/>
    </source>
</evidence>
<dbReference type="PRINTS" id="PR00114">
    <property type="entry name" value="STPHPHTASE"/>
</dbReference>
<sequence>MKKNKIYSSLFYSIINNCFNRKYQSNSYVPFDLKYAIEVITEFRSILAKEPSVLLLNSETTKNIVVVGDIHGSIESLAKIFLELGYPPEKKYLFLGDYVDRGEHSCEVIILLYVLKCMYKDDIFLIRGNHEFGNMTENYGFKNECLRKFRSSNGDREGEIFYQEIIDSFPYLPICAIVNNSIFCVHGGITALIDDRDQLLKIQKVGHFFKYEDSAQAELLWNDPTNDFSHYAPSSRGIGCVFGEEALKIFLKKMDIKFVIRAHQDEMLGYRYPIDEDERLLTIFSSLDYCGTFNDAAVAIISSDDKKPITIHTISVYSRKPRLIVPNKIIEEEKNIILYKEFEDINPLDSEFEGIKLLID</sequence>
<evidence type="ECO:0000313" key="10">
    <source>
        <dbReference type="EMBL" id="KAK8885167.1"/>
    </source>
</evidence>
<protein>
    <recommendedName>
        <fullName evidence="8">Serine/threonine-protein phosphatase</fullName>
        <ecNumber evidence="8">3.1.3.16</ecNumber>
    </recommendedName>
</protein>
<dbReference type="PROSITE" id="PS00125">
    <property type="entry name" value="SER_THR_PHOSPHATASE"/>
    <property type="match status" value="1"/>
</dbReference>
<organism evidence="10 11">
    <name type="scientific">Tritrichomonas musculus</name>
    <dbReference type="NCBI Taxonomy" id="1915356"/>
    <lineage>
        <taxon>Eukaryota</taxon>
        <taxon>Metamonada</taxon>
        <taxon>Parabasalia</taxon>
        <taxon>Tritrichomonadida</taxon>
        <taxon>Tritrichomonadidae</taxon>
        <taxon>Tritrichomonas</taxon>
    </lineage>
</organism>
<keyword evidence="5" id="KW-0464">Manganese</keyword>
<keyword evidence="11" id="KW-1185">Reference proteome</keyword>
<dbReference type="SMART" id="SM00156">
    <property type="entry name" value="PP2Ac"/>
    <property type="match status" value="1"/>
</dbReference>
<dbReference type="PANTHER" id="PTHR11668:SF300">
    <property type="entry name" value="SERINE_THREONINE-PROTEIN PHOSPHATASE"/>
    <property type="match status" value="1"/>
</dbReference>
<dbReference type="InterPro" id="IPR029052">
    <property type="entry name" value="Metallo-depent_PP-like"/>
</dbReference>
<dbReference type="Pfam" id="PF00149">
    <property type="entry name" value="Metallophos"/>
    <property type="match status" value="1"/>
</dbReference>
<evidence type="ECO:0000259" key="9">
    <source>
        <dbReference type="PROSITE" id="PS00125"/>
    </source>
</evidence>
<dbReference type="InterPro" id="IPR006186">
    <property type="entry name" value="Ser/Thr-sp_prot-phosphatase"/>
</dbReference>
<gene>
    <name evidence="10" type="ORF">M9Y10_044296</name>
</gene>
<evidence type="ECO:0000256" key="2">
    <source>
        <dbReference type="ARBA" id="ARBA00022723"/>
    </source>
</evidence>
<dbReference type="InterPro" id="IPR004843">
    <property type="entry name" value="Calcineurin-like_PHP"/>
</dbReference>
<evidence type="ECO:0000256" key="5">
    <source>
        <dbReference type="ARBA" id="ARBA00023211"/>
    </source>
</evidence>
<dbReference type="EC" id="3.1.3.16" evidence="8"/>
<dbReference type="SUPFAM" id="SSF56300">
    <property type="entry name" value="Metallo-dependent phosphatases"/>
    <property type="match status" value="1"/>
</dbReference>
<comment type="cofactor">
    <cofactor evidence="1">
        <name>Mn(2+)</name>
        <dbReference type="ChEBI" id="CHEBI:29035"/>
    </cofactor>
</comment>
<proteinExistence type="inferred from homology"/>
<evidence type="ECO:0000256" key="1">
    <source>
        <dbReference type="ARBA" id="ARBA00001936"/>
    </source>
</evidence>
<evidence type="ECO:0000256" key="4">
    <source>
        <dbReference type="ARBA" id="ARBA00022912"/>
    </source>
</evidence>
<dbReference type="Proteomes" id="UP001470230">
    <property type="component" value="Unassembled WGS sequence"/>
</dbReference>
<dbReference type="PANTHER" id="PTHR11668">
    <property type="entry name" value="SERINE/THREONINE PROTEIN PHOSPHATASE"/>
    <property type="match status" value="1"/>
</dbReference>
<comment type="caution">
    <text evidence="10">The sequence shown here is derived from an EMBL/GenBank/DDBJ whole genome shotgun (WGS) entry which is preliminary data.</text>
</comment>
<dbReference type="InterPro" id="IPR050341">
    <property type="entry name" value="PP1_catalytic_subunit"/>
</dbReference>
<comment type="catalytic activity">
    <reaction evidence="6">
        <text>O-phospho-L-seryl-[protein] + H2O = L-seryl-[protein] + phosphate</text>
        <dbReference type="Rhea" id="RHEA:20629"/>
        <dbReference type="Rhea" id="RHEA-COMP:9863"/>
        <dbReference type="Rhea" id="RHEA-COMP:11604"/>
        <dbReference type="ChEBI" id="CHEBI:15377"/>
        <dbReference type="ChEBI" id="CHEBI:29999"/>
        <dbReference type="ChEBI" id="CHEBI:43474"/>
        <dbReference type="ChEBI" id="CHEBI:83421"/>
        <dbReference type="EC" id="3.1.3.16"/>
    </reaction>
</comment>
<reference evidence="10 11" key="1">
    <citation type="submission" date="2024-04" db="EMBL/GenBank/DDBJ databases">
        <title>Tritrichomonas musculus Genome.</title>
        <authorList>
            <person name="Alves-Ferreira E."/>
            <person name="Grigg M."/>
            <person name="Lorenzi H."/>
            <person name="Galac M."/>
        </authorList>
    </citation>
    <scope>NUCLEOTIDE SEQUENCE [LARGE SCALE GENOMIC DNA]</scope>
    <source>
        <strain evidence="10 11">EAF2021</strain>
    </source>
</reference>
<dbReference type="CDD" id="cd00144">
    <property type="entry name" value="MPP_PPP_family"/>
    <property type="match status" value="1"/>
</dbReference>
<keyword evidence="4" id="KW-0904">Protein phosphatase</keyword>
<comment type="similarity">
    <text evidence="8">Belongs to the PPP phosphatase family.</text>
</comment>
<evidence type="ECO:0000256" key="6">
    <source>
        <dbReference type="ARBA" id="ARBA00047761"/>
    </source>
</evidence>
<dbReference type="EMBL" id="JAPFFF010000008">
    <property type="protein sequence ID" value="KAK8885167.1"/>
    <property type="molecule type" value="Genomic_DNA"/>
</dbReference>
<keyword evidence="2" id="KW-0479">Metal-binding</keyword>
<accession>A0ABR2K3V2</accession>
<keyword evidence="3 8" id="KW-0378">Hydrolase</keyword>
<comment type="catalytic activity">
    <reaction evidence="7 8">
        <text>O-phospho-L-threonyl-[protein] + H2O = L-threonyl-[protein] + phosphate</text>
        <dbReference type="Rhea" id="RHEA:47004"/>
        <dbReference type="Rhea" id="RHEA-COMP:11060"/>
        <dbReference type="Rhea" id="RHEA-COMP:11605"/>
        <dbReference type="ChEBI" id="CHEBI:15377"/>
        <dbReference type="ChEBI" id="CHEBI:30013"/>
        <dbReference type="ChEBI" id="CHEBI:43474"/>
        <dbReference type="ChEBI" id="CHEBI:61977"/>
        <dbReference type="EC" id="3.1.3.16"/>
    </reaction>
</comment>
<evidence type="ECO:0000256" key="8">
    <source>
        <dbReference type="RuleBase" id="RU004273"/>
    </source>
</evidence>
<name>A0ABR2K3V2_9EUKA</name>
<evidence type="ECO:0000256" key="3">
    <source>
        <dbReference type="ARBA" id="ARBA00022801"/>
    </source>
</evidence>
<evidence type="ECO:0000313" key="11">
    <source>
        <dbReference type="Proteomes" id="UP001470230"/>
    </source>
</evidence>